<reference evidence="2 3" key="1">
    <citation type="submission" date="2016-10" db="EMBL/GenBank/DDBJ databases">
        <authorList>
            <person name="de Groot N.N."/>
        </authorList>
    </citation>
    <scope>NUCLEOTIDE SEQUENCE [LARGE SCALE GENOMIC DNA]</scope>
    <source>
        <strain evidence="2 3">CGMCC 1.9159</strain>
    </source>
</reference>
<feature type="compositionally biased region" description="Acidic residues" evidence="1">
    <location>
        <begin position="12"/>
        <end position="22"/>
    </location>
</feature>
<keyword evidence="3" id="KW-1185">Reference proteome</keyword>
<sequence>MSMDSQDGNIDGIEDLDVEEVADAEHPYTRVTAEDLSTDELVYDGADAADLIAGDTERPIDEAMHEDDTFTEETLDERIQQEEPDPVSDVAYGEPLGVDEGDFDQ</sequence>
<dbReference type="AlphaFoldDB" id="A0A1G9HJD9"/>
<organism evidence="2 3">
    <name type="scientific">Tessaracoccus oleiagri</name>
    <dbReference type="NCBI Taxonomy" id="686624"/>
    <lineage>
        <taxon>Bacteria</taxon>
        <taxon>Bacillati</taxon>
        <taxon>Actinomycetota</taxon>
        <taxon>Actinomycetes</taxon>
        <taxon>Propionibacteriales</taxon>
        <taxon>Propionibacteriaceae</taxon>
        <taxon>Tessaracoccus</taxon>
    </lineage>
</organism>
<feature type="region of interest" description="Disordered" evidence="1">
    <location>
        <begin position="1"/>
        <end position="26"/>
    </location>
</feature>
<proteinExistence type="predicted"/>
<evidence type="ECO:0000313" key="2">
    <source>
        <dbReference type="EMBL" id="SDL13005.1"/>
    </source>
</evidence>
<evidence type="ECO:0000256" key="1">
    <source>
        <dbReference type="SAM" id="MobiDB-lite"/>
    </source>
</evidence>
<evidence type="ECO:0000313" key="3">
    <source>
        <dbReference type="Proteomes" id="UP000199475"/>
    </source>
</evidence>
<protein>
    <recommendedName>
        <fullName evidence="4">DUF5709 domain-containing protein</fullName>
    </recommendedName>
</protein>
<dbReference type="EMBL" id="FNGP01000001">
    <property type="protein sequence ID" value="SDL13005.1"/>
    <property type="molecule type" value="Genomic_DNA"/>
</dbReference>
<evidence type="ECO:0008006" key="4">
    <source>
        <dbReference type="Google" id="ProtNLM"/>
    </source>
</evidence>
<dbReference type="RefSeq" id="WP_093248375.1">
    <property type="nucleotide sequence ID" value="NZ_FNGP01000001.1"/>
</dbReference>
<accession>A0A1G9HJD9</accession>
<dbReference type="STRING" id="686624.SAMN04488242_0348"/>
<dbReference type="Proteomes" id="UP000199475">
    <property type="component" value="Unassembled WGS sequence"/>
</dbReference>
<feature type="compositionally biased region" description="Basic and acidic residues" evidence="1">
    <location>
        <begin position="55"/>
        <end position="68"/>
    </location>
</feature>
<feature type="region of interest" description="Disordered" evidence="1">
    <location>
        <begin position="55"/>
        <end position="105"/>
    </location>
</feature>
<name>A0A1G9HJD9_9ACTN</name>
<gene>
    <name evidence="2" type="ORF">SAMN04488242_0348</name>
</gene>